<dbReference type="Proteomes" id="UP000448292">
    <property type="component" value="Unassembled WGS sequence"/>
</dbReference>
<feature type="domain" description="CBS" evidence="12">
    <location>
        <begin position="521"/>
        <end position="579"/>
    </location>
</feature>
<evidence type="ECO:0000256" key="9">
    <source>
        <dbReference type="ARBA" id="ARBA00023303"/>
    </source>
</evidence>
<keyword evidence="4 11" id="KW-1133">Transmembrane helix</keyword>
<reference evidence="13 14" key="1">
    <citation type="submission" date="2018-06" db="EMBL/GenBank/DDBJ databases">
        <title>Complete genome of Desulfovibrio indonesiensis P37SLT.</title>
        <authorList>
            <person name="Crispim J.S."/>
            <person name="Vidigal P.M.P."/>
            <person name="Silva L.C.F."/>
            <person name="Laguardia C.N."/>
            <person name="Araujo L.C."/>
            <person name="Dias R.S."/>
            <person name="Sousa M.P."/>
            <person name="Paula S.O."/>
            <person name="Silva C."/>
        </authorList>
    </citation>
    <scope>NUCLEOTIDE SEQUENCE [LARGE SCALE GENOMIC DNA]</scope>
    <source>
        <strain evidence="13 14">P37SLT</strain>
    </source>
</reference>
<dbReference type="SUPFAM" id="SSF54631">
    <property type="entry name" value="CBS-domain pair"/>
    <property type="match status" value="1"/>
</dbReference>
<accession>A0A7M3MCG1</accession>
<comment type="caution">
    <text evidence="13">The sequence shown here is derived from an EMBL/GenBank/DDBJ whole genome shotgun (WGS) entry which is preliminary data.</text>
</comment>
<dbReference type="Pfam" id="PF00654">
    <property type="entry name" value="Voltage_CLC"/>
    <property type="match status" value="1"/>
</dbReference>
<evidence type="ECO:0000313" key="13">
    <source>
        <dbReference type="EMBL" id="TVM16036.1"/>
    </source>
</evidence>
<evidence type="ECO:0000256" key="10">
    <source>
        <dbReference type="PROSITE-ProRule" id="PRU00703"/>
    </source>
</evidence>
<feature type="transmembrane region" description="Helical" evidence="11">
    <location>
        <begin position="371"/>
        <end position="391"/>
    </location>
</feature>
<dbReference type="RefSeq" id="WP_144303770.1">
    <property type="nucleotide sequence ID" value="NZ_QMIE01000013.1"/>
</dbReference>
<feature type="transmembrane region" description="Helical" evidence="11">
    <location>
        <begin position="65"/>
        <end position="88"/>
    </location>
</feature>
<sequence>MAKTKSPKGWRHARLSYIGLLFLAVLVGALAAGGAFIFRELIVLFQDLFWNTQGTNFLQSVSDAPWWLVLLIPTAAGLIVGPIITFFAPEVRGPGVPEVIRALSVGKGIMRRRVAALKALVTSLLIGAGASVGREGPIVQIGASVGSTVGRMFRLSPEAMPVLLASGAAAGIAATFNAPLTGALFAMEVILVEIEVAYLAHIIVASVTASALSRIFWGHFATFHLAGTTGLHNYWELLVYVPLGIAAGIVAIVFIRAVFRTDMLFERIPLPRWIKPAIGGLLLGCIGLAVPEIMGVGYDSVNLALAGDIAMGFAVVLLLAKIAATSICIGSGMSGGIMAPSLFLGAALGTAVCLGLNAIDPSLALYPQNYALAGMAAVLAGTTLAPITALFTAVEFSMSYGVVLPLMSACIASALTVRLLFGYSAYEMKLMRQGVNIVRGFDPDFLAELPVNEVMEKEFETIHQDDTFRAVLNKTAASRYPHYPVLDDDGRLVGMLSMSDLRPHITDWLLQPSTKRVKDMMTRDVVTVQRHETLNAALIKFEYTPVSCLPVLDPARPGRIVGVLKKDALLIALRERTTRQRTLSGMF</sequence>
<gene>
    <name evidence="13" type="ORF">DPQ33_13565</name>
</gene>
<keyword evidence="9" id="KW-0407">Ion channel</keyword>
<dbReference type="SMART" id="SM00116">
    <property type="entry name" value="CBS"/>
    <property type="match status" value="2"/>
</dbReference>
<evidence type="ECO:0000256" key="4">
    <source>
        <dbReference type="ARBA" id="ARBA00022989"/>
    </source>
</evidence>
<feature type="transmembrane region" description="Helical" evidence="11">
    <location>
        <begin position="198"/>
        <end position="217"/>
    </location>
</feature>
<keyword evidence="7" id="KW-0869">Chloride channel</keyword>
<feature type="transmembrane region" description="Helical" evidence="11">
    <location>
        <begin position="403"/>
        <end position="426"/>
    </location>
</feature>
<dbReference type="PROSITE" id="PS51371">
    <property type="entry name" value="CBS"/>
    <property type="match status" value="2"/>
</dbReference>
<dbReference type="GO" id="GO:0034707">
    <property type="term" value="C:chloride channel complex"/>
    <property type="evidence" value="ECO:0007669"/>
    <property type="project" value="UniProtKB-KW"/>
</dbReference>
<dbReference type="PRINTS" id="PR00762">
    <property type="entry name" value="CLCHANNEL"/>
</dbReference>
<feature type="transmembrane region" description="Helical" evidence="11">
    <location>
        <begin position="336"/>
        <end position="359"/>
    </location>
</feature>
<organism evidence="13 14">
    <name type="scientific">Oceanidesulfovibrio indonesiensis</name>
    <dbReference type="NCBI Taxonomy" id="54767"/>
    <lineage>
        <taxon>Bacteria</taxon>
        <taxon>Pseudomonadati</taxon>
        <taxon>Thermodesulfobacteriota</taxon>
        <taxon>Desulfovibrionia</taxon>
        <taxon>Desulfovibrionales</taxon>
        <taxon>Desulfovibrionaceae</taxon>
        <taxon>Oceanidesulfovibrio</taxon>
    </lineage>
</organism>
<evidence type="ECO:0000256" key="5">
    <source>
        <dbReference type="ARBA" id="ARBA00023065"/>
    </source>
</evidence>
<dbReference type="CDD" id="cd00400">
    <property type="entry name" value="Voltage_gated_ClC"/>
    <property type="match status" value="1"/>
</dbReference>
<proteinExistence type="predicted"/>
<dbReference type="EMBL" id="QMIE01000013">
    <property type="protein sequence ID" value="TVM16036.1"/>
    <property type="molecule type" value="Genomic_DNA"/>
</dbReference>
<feature type="domain" description="CBS" evidence="12">
    <location>
        <begin position="455"/>
        <end position="513"/>
    </location>
</feature>
<evidence type="ECO:0000313" key="14">
    <source>
        <dbReference type="Proteomes" id="UP000448292"/>
    </source>
</evidence>
<comment type="subcellular location">
    <subcellularLocation>
        <location evidence="1">Membrane</location>
        <topology evidence="1">Multi-pass membrane protein</topology>
    </subcellularLocation>
</comment>
<evidence type="ECO:0000256" key="7">
    <source>
        <dbReference type="ARBA" id="ARBA00023173"/>
    </source>
</evidence>
<dbReference type="Pfam" id="PF00571">
    <property type="entry name" value="CBS"/>
    <property type="match status" value="2"/>
</dbReference>
<dbReference type="PANTHER" id="PTHR43427:SF6">
    <property type="entry name" value="CHLORIDE CHANNEL PROTEIN CLC-E"/>
    <property type="match status" value="1"/>
</dbReference>
<keyword evidence="3 11" id="KW-0812">Transmembrane</keyword>
<dbReference type="Gene3D" id="3.10.580.10">
    <property type="entry name" value="CBS-domain"/>
    <property type="match status" value="2"/>
</dbReference>
<dbReference type="InterPro" id="IPR050368">
    <property type="entry name" value="ClC-type_chloride_channel"/>
</dbReference>
<evidence type="ECO:0000256" key="8">
    <source>
        <dbReference type="ARBA" id="ARBA00023214"/>
    </source>
</evidence>
<feature type="transmembrane region" description="Helical" evidence="11">
    <location>
        <begin position="20"/>
        <end position="45"/>
    </location>
</feature>
<dbReference type="InterPro" id="IPR014743">
    <property type="entry name" value="Cl-channel_core"/>
</dbReference>
<feature type="transmembrane region" description="Helical" evidence="11">
    <location>
        <begin position="237"/>
        <end position="259"/>
    </location>
</feature>
<dbReference type="GO" id="GO:0005254">
    <property type="term" value="F:chloride channel activity"/>
    <property type="evidence" value="ECO:0007669"/>
    <property type="project" value="UniProtKB-KW"/>
</dbReference>
<keyword evidence="2" id="KW-0813">Transport</keyword>
<keyword evidence="6 11" id="KW-0472">Membrane</keyword>
<dbReference type="AlphaFoldDB" id="A0A7M3MCG1"/>
<evidence type="ECO:0000256" key="3">
    <source>
        <dbReference type="ARBA" id="ARBA00022692"/>
    </source>
</evidence>
<dbReference type="InterPro" id="IPR001807">
    <property type="entry name" value="ClC"/>
</dbReference>
<dbReference type="InterPro" id="IPR000644">
    <property type="entry name" value="CBS_dom"/>
</dbReference>
<feature type="transmembrane region" description="Helical" evidence="11">
    <location>
        <begin position="114"/>
        <end position="132"/>
    </location>
</feature>
<evidence type="ECO:0000256" key="2">
    <source>
        <dbReference type="ARBA" id="ARBA00022448"/>
    </source>
</evidence>
<evidence type="ECO:0000256" key="11">
    <source>
        <dbReference type="SAM" id="Phobius"/>
    </source>
</evidence>
<dbReference type="PANTHER" id="PTHR43427">
    <property type="entry name" value="CHLORIDE CHANNEL PROTEIN CLC-E"/>
    <property type="match status" value="1"/>
</dbReference>
<dbReference type="OrthoDB" id="9767361at2"/>
<feature type="transmembrane region" description="Helical" evidence="11">
    <location>
        <begin position="162"/>
        <end position="186"/>
    </location>
</feature>
<feature type="transmembrane region" description="Helical" evidence="11">
    <location>
        <begin position="304"/>
        <end position="324"/>
    </location>
</feature>
<keyword evidence="14" id="KW-1185">Reference proteome</keyword>
<feature type="transmembrane region" description="Helical" evidence="11">
    <location>
        <begin position="280"/>
        <end position="298"/>
    </location>
</feature>
<keyword evidence="5" id="KW-0406">Ion transport</keyword>
<dbReference type="SUPFAM" id="SSF81340">
    <property type="entry name" value="Clc chloride channel"/>
    <property type="match status" value="1"/>
</dbReference>
<evidence type="ECO:0000259" key="12">
    <source>
        <dbReference type="PROSITE" id="PS51371"/>
    </source>
</evidence>
<evidence type="ECO:0000256" key="1">
    <source>
        <dbReference type="ARBA" id="ARBA00004141"/>
    </source>
</evidence>
<dbReference type="Gene3D" id="1.10.3080.10">
    <property type="entry name" value="Clc chloride channel"/>
    <property type="match status" value="1"/>
</dbReference>
<dbReference type="InterPro" id="IPR046342">
    <property type="entry name" value="CBS_dom_sf"/>
</dbReference>
<protein>
    <submittedName>
        <fullName evidence="13">Chloride channel protein</fullName>
    </submittedName>
</protein>
<keyword evidence="10" id="KW-0129">CBS domain</keyword>
<evidence type="ECO:0000256" key="6">
    <source>
        <dbReference type="ARBA" id="ARBA00023136"/>
    </source>
</evidence>
<keyword evidence="8" id="KW-0868">Chloride</keyword>
<name>A0A7M3MCG1_9BACT</name>